<accession>A0A9P0FEF1</accession>
<evidence type="ECO:0000259" key="1">
    <source>
        <dbReference type="Pfam" id="PF00078"/>
    </source>
</evidence>
<evidence type="ECO:0000313" key="3">
    <source>
        <dbReference type="Proteomes" id="UP001154078"/>
    </source>
</evidence>
<dbReference type="GO" id="GO:0071897">
    <property type="term" value="P:DNA biosynthetic process"/>
    <property type="evidence" value="ECO:0007669"/>
    <property type="project" value="UniProtKB-ARBA"/>
</dbReference>
<reference evidence="2" key="1">
    <citation type="submission" date="2021-12" db="EMBL/GenBank/DDBJ databases">
        <authorList>
            <person name="King R."/>
        </authorList>
    </citation>
    <scope>NUCLEOTIDE SEQUENCE</scope>
</reference>
<proteinExistence type="predicted"/>
<dbReference type="SUPFAM" id="SSF56672">
    <property type="entry name" value="DNA/RNA polymerases"/>
    <property type="match status" value="1"/>
</dbReference>
<protein>
    <recommendedName>
        <fullName evidence="1">Reverse transcriptase domain-containing protein</fullName>
    </recommendedName>
</protein>
<dbReference type="OrthoDB" id="6773841at2759"/>
<dbReference type="Proteomes" id="UP001154078">
    <property type="component" value="Chromosome 3"/>
</dbReference>
<dbReference type="PANTHER" id="PTHR47510">
    <property type="entry name" value="REVERSE TRANSCRIPTASE DOMAIN-CONTAINING PROTEIN"/>
    <property type="match status" value="1"/>
</dbReference>
<dbReference type="InterPro" id="IPR043502">
    <property type="entry name" value="DNA/RNA_pol_sf"/>
</dbReference>
<dbReference type="AlphaFoldDB" id="A0A9P0FEF1"/>
<name>A0A9P0FEF1_BRAAE</name>
<organism evidence="2 3">
    <name type="scientific">Brassicogethes aeneus</name>
    <name type="common">Rape pollen beetle</name>
    <name type="synonym">Meligethes aeneus</name>
    <dbReference type="NCBI Taxonomy" id="1431903"/>
    <lineage>
        <taxon>Eukaryota</taxon>
        <taxon>Metazoa</taxon>
        <taxon>Ecdysozoa</taxon>
        <taxon>Arthropoda</taxon>
        <taxon>Hexapoda</taxon>
        <taxon>Insecta</taxon>
        <taxon>Pterygota</taxon>
        <taxon>Neoptera</taxon>
        <taxon>Endopterygota</taxon>
        <taxon>Coleoptera</taxon>
        <taxon>Polyphaga</taxon>
        <taxon>Cucujiformia</taxon>
        <taxon>Nitidulidae</taxon>
        <taxon>Meligethinae</taxon>
        <taxon>Brassicogethes</taxon>
    </lineage>
</organism>
<evidence type="ECO:0000313" key="2">
    <source>
        <dbReference type="EMBL" id="CAH0553006.1"/>
    </source>
</evidence>
<dbReference type="EMBL" id="OV121134">
    <property type="protein sequence ID" value="CAH0553006.1"/>
    <property type="molecule type" value="Genomic_DNA"/>
</dbReference>
<gene>
    <name evidence="2" type="ORF">MELIAE_LOCUS5115</name>
</gene>
<sequence length="213" mass="23915">MGGTIDNTWNTLKTKTLGEPHLYNICSIKDGPCLAKSATATLQNVLDVGEQDVLNAFRTIKSNAEGMDRLNLKIWKLVLPYCLPALTHIINKSLETGKIPQLWKTAAVIPVPKVIKPSSPSDLRPISILPLASKILEKIVMQQVSEFANKYILPSTQSGRANDYSMISLLVLLDYSKAFDIINHQLLVAKLHYYNFDNSVISWFLEYLTDRKQ</sequence>
<feature type="domain" description="Reverse transcriptase" evidence="1">
    <location>
        <begin position="116"/>
        <end position="205"/>
    </location>
</feature>
<dbReference type="PANTHER" id="PTHR47510:SF3">
    <property type="entry name" value="ENDO_EXONUCLEASE_PHOSPHATASE DOMAIN-CONTAINING PROTEIN"/>
    <property type="match status" value="1"/>
</dbReference>
<dbReference type="Pfam" id="PF00078">
    <property type="entry name" value="RVT_1"/>
    <property type="match status" value="1"/>
</dbReference>
<dbReference type="InterPro" id="IPR000477">
    <property type="entry name" value="RT_dom"/>
</dbReference>
<keyword evidence="3" id="KW-1185">Reference proteome</keyword>